<feature type="region of interest" description="Disordered" evidence="1">
    <location>
        <begin position="1"/>
        <end position="185"/>
    </location>
</feature>
<reference evidence="2" key="1">
    <citation type="journal article" date="2023" name="Mol. Phylogenet. Evol.">
        <title>Genome-scale phylogeny and comparative genomics of the fungal order Sordariales.</title>
        <authorList>
            <person name="Hensen N."/>
            <person name="Bonometti L."/>
            <person name="Westerberg I."/>
            <person name="Brannstrom I.O."/>
            <person name="Guillou S."/>
            <person name="Cros-Aarteil S."/>
            <person name="Calhoun S."/>
            <person name="Haridas S."/>
            <person name="Kuo A."/>
            <person name="Mondo S."/>
            <person name="Pangilinan J."/>
            <person name="Riley R."/>
            <person name="LaButti K."/>
            <person name="Andreopoulos B."/>
            <person name="Lipzen A."/>
            <person name="Chen C."/>
            <person name="Yan M."/>
            <person name="Daum C."/>
            <person name="Ng V."/>
            <person name="Clum A."/>
            <person name="Steindorff A."/>
            <person name="Ohm R.A."/>
            <person name="Martin F."/>
            <person name="Silar P."/>
            <person name="Natvig D.O."/>
            <person name="Lalanne C."/>
            <person name="Gautier V."/>
            <person name="Ament-Velasquez S.L."/>
            <person name="Kruys A."/>
            <person name="Hutchinson M.I."/>
            <person name="Powell A.J."/>
            <person name="Barry K."/>
            <person name="Miller A.N."/>
            <person name="Grigoriev I.V."/>
            <person name="Debuchy R."/>
            <person name="Gladieux P."/>
            <person name="Hiltunen Thoren M."/>
            <person name="Johannesson H."/>
        </authorList>
    </citation>
    <scope>NUCLEOTIDE SEQUENCE</scope>
    <source>
        <strain evidence="2">CBS 990.96</strain>
    </source>
</reference>
<gene>
    <name evidence="2" type="ORF">QBC38DRAFT_126018</name>
</gene>
<organism evidence="2 3">
    <name type="scientific">Podospora fimiseda</name>
    <dbReference type="NCBI Taxonomy" id="252190"/>
    <lineage>
        <taxon>Eukaryota</taxon>
        <taxon>Fungi</taxon>
        <taxon>Dikarya</taxon>
        <taxon>Ascomycota</taxon>
        <taxon>Pezizomycotina</taxon>
        <taxon>Sordariomycetes</taxon>
        <taxon>Sordariomycetidae</taxon>
        <taxon>Sordariales</taxon>
        <taxon>Podosporaceae</taxon>
        <taxon>Podospora</taxon>
    </lineage>
</organism>
<proteinExistence type="predicted"/>
<keyword evidence="3" id="KW-1185">Reference proteome</keyword>
<comment type="caution">
    <text evidence="2">The sequence shown here is derived from an EMBL/GenBank/DDBJ whole genome shotgun (WGS) entry which is preliminary data.</text>
</comment>
<accession>A0AAN7BFE3</accession>
<sequence length="276" mass="30659">MSGLPSSGSGHRPRSSLSSTMRSNPSSRAFDHDSTEDRHETSTTILSAHRSPRNLSHENLPRQVRFSTTTGTHVAHGRVQKSRHRDHSSRHESAAVTAATNFLRRTRTPIPDTQPQDNIEDPDQTQLASPSPTPHRRHHSHSGRTRLPAPVTISPEEDNPPQVIKPSTPRTPLADITPPSSTTSASMMMAETQSTVAFETEFERVEYVQQNSPRPRSMPSLNESVNLLTAEEARRLLLLYAESTPSLAGLIQEIAYTRVSRRRERINSSRVMSDGS</sequence>
<dbReference type="Proteomes" id="UP001301958">
    <property type="component" value="Unassembled WGS sequence"/>
</dbReference>
<name>A0AAN7BFE3_9PEZI</name>
<reference evidence="2" key="2">
    <citation type="submission" date="2023-05" db="EMBL/GenBank/DDBJ databases">
        <authorList>
            <consortium name="Lawrence Berkeley National Laboratory"/>
            <person name="Steindorff A."/>
            <person name="Hensen N."/>
            <person name="Bonometti L."/>
            <person name="Westerberg I."/>
            <person name="Brannstrom I.O."/>
            <person name="Guillou S."/>
            <person name="Cros-Aarteil S."/>
            <person name="Calhoun S."/>
            <person name="Haridas S."/>
            <person name="Kuo A."/>
            <person name="Mondo S."/>
            <person name="Pangilinan J."/>
            <person name="Riley R."/>
            <person name="Labutti K."/>
            <person name="Andreopoulos B."/>
            <person name="Lipzen A."/>
            <person name="Chen C."/>
            <person name="Yanf M."/>
            <person name="Daum C."/>
            <person name="Ng V."/>
            <person name="Clum A."/>
            <person name="Ohm R."/>
            <person name="Martin F."/>
            <person name="Silar P."/>
            <person name="Natvig D."/>
            <person name="Lalanne C."/>
            <person name="Gautier V."/>
            <person name="Ament-Velasquez S.L."/>
            <person name="Kruys A."/>
            <person name="Hutchinson M.I."/>
            <person name="Powell A.J."/>
            <person name="Barry K."/>
            <person name="Miller A.N."/>
            <person name="Grigoriev I.V."/>
            <person name="Debuchy R."/>
            <person name="Gladieux P."/>
            <person name="Thoren M.H."/>
            <person name="Johannesson H."/>
        </authorList>
    </citation>
    <scope>NUCLEOTIDE SEQUENCE</scope>
    <source>
        <strain evidence="2">CBS 990.96</strain>
    </source>
</reference>
<evidence type="ECO:0000313" key="3">
    <source>
        <dbReference type="Proteomes" id="UP001301958"/>
    </source>
</evidence>
<evidence type="ECO:0000313" key="2">
    <source>
        <dbReference type="EMBL" id="KAK4221482.1"/>
    </source>
</evidence>
<feature type="compositionally biased region" description="Basic residues" evidence="1">
    <location>
        <begin position="75"/>
        <end position="88"/>
    </location>
</feature>
<dbReference type="AlphaFoldDB" id="A0AAN7BFE3"/>
<feature type="compositionally biased region" description="Low complexity" evidence="1">
    <location>
        <begin position="1"/>
        <end position="19"/>
    </location>
</feature>
<feature type="compositionally biased region" description="Basic residues" evidence="1">
    <location>
        <begin position="134"/>
        <end position="144"/>
    </location>
</feature>
<feature type="compositionally biased region" description="Basic and acidic residues" evidence="1">
    <location>
        <begin position="29"/>
        <end position="41"/>
    </location>
</feature>
<dbReference type="EMBL" id="MU865542">
    <property type="protein sequence ID" value="KAK4221482.1"/>
    <property type="molecule type" value="Genomic_DNA"/>
</dbReference>
<protein>
    <submittedName>
        <fullName evidence="2">Uncharacterized protein</fullName>
    </submittedName>
</protein>
<evidence type="ECO:0000256" key="1">
    <source>
        <dbReference type="SAM" id="MobiDB-lite"/>
    </source>
</evidence>